<gene>
    <name evidence="1" type="ORF">EVEC_LOCUS9400</name>
</gene>
<evidence type="ECO:0000313" key="2">
    <source>
        <dbReference type="Proteomes" id="UP000274131"/>
    </source>
</evidence>
<accession>A0A0N4VGV4</accession>
<dbReference type="WBParaSite" id="EVEC_0001004301-mRNA-1">
    <property type="protein sequence ID" value="EVEC_0001004301-mRNA-1"/>
    <property type="gene ID" value="EVEC_0001004301"/>
</dbReference>
<evidence type="ECO:0000313" key="1">
    <source>
        <dbReference type="EMBL" id="VDD94649.1"/>
    </source>
</evidence>
<protein>
    <submittedName>
        <fullName evidence="1 3">Uncharacterized protein</fullName>
    </submittedName>
</protein>
<dbReference type="Proteomes" id="UP000274131">
    <property type="component" value="Unassembled WGS sequence"/>
</dbReference>
<reference evidence="1 2" key="2">
    <citation type="submission" date="2018-10" db="EMBL/GenBank/DDBJ databases">
        <authorList>
            <consortium name="Pathogen Informatics"/>
        </authorList>
    </citation>
    <scope>NUCLEOTIDE SEQUENCE [LARGE SCALE GENOMIC DNA]</scope>
</reference>
<dbReference type="EMBL" id="UXUI01010017">
    <property type="protein sequence ID" value="VDD94649.1"/>
    <property type="molecule type" value="Genomic_DNA"/>
</dbReference>
<sequence>MVPVTVLSLSYQPTDNMPETSSGVSDRKQLILLFQMHRATGQRPCRDMHVLHVHVHPLSLYLALISEPLSTNRVNSFGSVMERCMPPTEGTKRIVSAHKVDLNGNWTRKGASSRKTETSQPLSVLVYCARDTYWKIIRDVVRKWYFSIEKWFLTALSSVLCFLPVPESAVRP</sequence>
<proteinExistence type="predicted"/>
<name>A0A0N4VGV4_ENTVE</name>
<evidence type="ECO:0000313" key="3">
    <source>
        <dbReference type="WBParaSite" id="EVEC_0001004301-mRNA-1"/>
    </source>
</evidence>
<reference evidence="3" key="1">
    <citation type="submission" date="2017-02" db="UniProtKB">
        <authorList>
            <consortium name="WormBaseParasite"/>
        </authorList>
    </citation>
    <scope>IDENTIFICATION</scope>
</reference>
<organism evidence="3">
    <name type="scientific">Enterobius vermicularis</name>
    <name type="common">Human pinworm</name>
    <dbReference type="NCBI Taxonomy" id="51028"/>
    <lineage>
        <taxon>Eukaryota</taxon>
        <taxon>Metazoa</taxon>
        <taxon>Ecdysozoa</taxon>
        <taxon>Nematoda</taxon>
        <taxon>Chromadorea</taxon>
        <taxon>Rhabditida</taxon>
        <taxon>Spirurina</taxon>
        <taxon>Oxyuridomorpha</taxon>
        <taxon>Oxyuroidea</taxon>
        <taxon>Oxyuridae</taxon>
        <taxon>Enterobius</taxon>
    </lineage>
</organism>
<keyword evidence="2" id="KW-1185">Reference proteome</keyword>
<dbReference type="AlphaFoldDB" id="A0A0N4VGV4"/>